<feature type="region of interest" description="Disordered" evidence="1">
    <location>
        <begin position="1"/>
        <end position="30"/>
    </location>
</feature>
<sequence>MPRGGKRDGAGRKVGSANTKTREIADRAASEGLTPLEFMLQVMRNDALPENASPAQQAAQLAMRFEAAKAAAPYIHPRLSSVEANIKGDFSYTNLTDDELDAAITQAAAEAGVDVGATGESPAESGPKAV</sequence>
<reference evidence="2 3" key="1">
    <citation type="submission" date="2017-06" db="EMBL/GenBank/DDBJ databases">
        <authorList>
            <person name="Kim H.J."/>
            <person name="Triplett B.A."/>
        </authorList>
    </citation>
    <scope>NUCLEOTIDE SEQUENCE [LARGE SCALE GENOMIC DNA]</scope>
    <source>
        <strain evidence="2 3">U15</strain>
    </source>
</reference>
<evidence type="ECO:0000313" key="2">
    <source>
        <dbReference type="EMBL" id="SNT33672.1"/>
    </source>
</evidence>
<gene>
    <name evidence="2" type="ORF">SAMN06265795_12639</name>
</gene>
<proteinExistence type="predicted"/>
<protein>
    <submittedName>
        <fullName evidence="2">Uncharacterized protein</fullName>
    </submittedName>
</protein>
<accession>A0A239LUN5</accession>
<dbReference type="EMBL" id="FZOT01000026">
    <property type="protein sequence ID" value="SNT33672.1"/>
    <property type="molecule type" value="Genomic_DNA"/>
</dbReference>
<dbReference type="AlphaFoldDB" id="A0A239LUN5"/>
<evidence type="ECO:0000256" key="1">
    <source>
        <dbReference type="SAM" id="MobiDB-lite"/>
    </source>
</evidence>
<name>A0A239LUN5_9BURK</name>
<keyword evidence="3" id="KW-1185">Reference proteome</keyword>
<feature type="compositionally biased region" description="Basic and acidic residues" evidence="1">
    <location>
        <begin position="1"/>
        <end position="11"/>
    </location>
</feature>
<organism evidence="2 3">
    <name type="scientific">Noviherbaspirillum humi</name>
    <dbReference type="NCBI Taxonomy" id="1688639"/>
    <lineage>
        <taxon>Bacteria</taxon>
        <taxon>Pseudomonadati</taxon>
        <taxon>Pseudomonadota</taxon>
        <taxon>Betaproteobacteria</taxon>
        <taxon>Burkholderiales</taxon>
        <taxon>Oxalobacteraceae</taxon>
        <taxon>Noviherbaspirillum</taxon>
    </lineage>
</organism>
<dbReference type="Proteomes" id="UP000198284">
    <property type="component" value="Unassembled WGS sequence"/>
</dbReference>
<evidence type="ECO:0000313" key="3">
    <source>
        <dbReference type="Proteomes" id="UP000198284"/>
    </source>
</evidence>
<feature type="compositionally biased region" description="Basic and acidic residues" evidence="1">
    <location>
        <begin position="20"/>
        <end position="29"/>
    </location>
</feature>
<dbReference type="RefSeq" id="WP_176442614.1">
    <property type="nucleotide sequence ID" value="NZ_FZOT01000026.1"/>
</dbReference>